<dbReference type="PANTHER" id="PTHR15239:SF6">
    <property type="entry name" value="RIBOSOME QUALITY CONTROL COMPLEX SUBUNIT NEMF"/>
    <property type="match status" value="1"/>
</dbReference>
<dbReference type="AlphaFoldDB" id="A0A841H630"/>
<evidence type="ECO:0000313" key="4">
    <source>
        <dbReference type="Proteomes" id="UP000582837"/>
    </source>
</evidence>
<dbReference type="Pfam" id="PF05833">
    <property type="entry name" value="NFACT_N"/>
    <property type="match status" value="1"/>
</dbReference>
<accession>A0A841H630</accession>
<dbReference type="Gene3D" id="2.30.310.10">
    <property type="entry name" value="ibrinogen binding protein from staphylococcus aureus domain"/>
    <property type="match status" value="1"/>
</dbReference>
<dbReference type="GO" id="GO:0043023">
    <property type="term" value="F:ribosomal large subunit binding"/>
    <property type="evidence" value="ECO:0007669"/>
    <property type="project" value="TreeGrafter"/>
</dbReference>
<dbReference type="Proteomes" id="UP000582837">
    <property type="component" value="Unassembled WGS sequence"/>
</dbReference>
<dbReference type="GO" id="GO:0072344">
    <property type="term" value="P:rescue of stalled ribosome"/>
    <property type="evidence" value="ECO:0007669"/>
    <property type="project" value="TreeGrafter"/>
</dbReference>
<organism evidence="3 4">
    <name type="scientific">Longimicrobium terrae</name>
    <dbReference type="NCBI Taxonomy" id="1639882"/>
    <lineage>
        <taxon>Bacteria</taxon>
        <taxon>Pseudomonadati</taxon>
        <taxon>Gemmatimonadota</taxon>
        <taxon>Longimicrobiia</taxon>
        <taxon>Longimicrobiales</taxon>
        <taxon>Longimicrobiaceae</taxon>
        <taxon>Longimicrobium</taxon>
    </lineage>
</organism>
<dbReference type="RefSeq" id="WP_170039140.1">
    <property type="nucleotide sequence ID" value="NZ_JABDTL010000002.1"/>
</dbReference>
<name>A0A841H630_9BACT</name>
<keyword evidence="4" id="KW-1185">Reference proteome</keyword>
<protein>
    <submittedName>
        <fullName evidence="3">Putative ribosome quality control (RQC) complex YloA/Tae2 family protein</fullName>
    </submittedName>
</protein>
<dbReference type="InterPro" id="IPR008532">
    <property type="entry name" value="NFACT_RNA-bd"/>
</dbReference>
<feature type="domain" description="NFACT RNA-binding" evidence="2">
    <location>
        <begin position="444"/>
        <end position="541"/>
    </location>
</feature>
<dbReference type="InterPro" id="IPR051608">
    <property type="entry name" value="RQC_Subunit_NEMF"/>
</dbReference>
<feature type="region of interest" description="Disordered" evidence="1">
    <location>
        <begin position="421"/>
        <end position="442"/>
    </location>
</feature>
<comment type="caution">
    <text evidence="3">The sequence shown here is derived from an EMBL/GenBank/DDBJ whole genome shotgun (WGS) entry which is preliminary data.</text>
</comment>
<dbReference type="GO" id="GO:1990112">
    <property type="term" value="C:RQC complex"/>
    <property type="evidence" value="ECO:0007669"/>
    <property type="project" value="TreeGrafter"/>
</dbReference>
<dbReference type="PANTHER" id="PTHR15239">
    <property type="entry name" value="NUCLEAR EXPORT MEDIATOR FACTOR NEMF"/>
    <property type="match status" value="1"/>
</dbReference>
<evidence type="ECO:0000259" key="2">
    <source>
        <dbReference type="Pfam" id="PF05670"/>
    </source>
</evidence>
<gene>
    <name evidence="3" type="ORF">HNQ61_005080</name>
</gene>
<dbReference type="EMBL" id="JACHIA010000024">
    <property type="protein sequence ID" value="MBB6073413.1"/>
    <property type="molecule type" value="Genomic_DNA"/>
</dbReference>
<evidence type="ECO:0000256" key="1">
    <source>
        <dbReference type="SAM" id="MobiDB-lite"/>
    </source>
</evidence>
<dbReference type="Pfam" id="PF05670">
    <property type="entry name" value="NFACT-R_1"/>
    <property type="match status" value="1"/>
</dbReference>
<dbReference type="GO" id="GO:0000049">
    <property type="term" value="F:tRNA binding"/>
    <property type="evidence" value="ECO:0007669"/>
    <property type="project" value="TreeGrafter"/>
</dbReference>
<evidence type="ECO:0000313" key="3">
    <source>
        <dbReference type="EMBL" id="MBB6073413.1"/>
    </source>
</evidence>
<reference evidence="3 4" key="1">
    <citation type="submission" date="2020-08" db="EMBL/GenBank/DDBJ databases">
        <title>Genomic Encyclopedia of Type Strains, Phase IV (KMG-IV): sequencing the most valuable type-strain genomes for metagenomic binning, comparative biology and taxonomic classification.</title>
        <authorList>
            <person name="Goeker M."/>
        </authorList>
    </citation>
    <scope>NUCLEOTIDE SEQUENCE [LARGE SCALE GENOMIC DNA]</scope>
    <source>
        <strain evidence="3 4">DSM 29007</strain>
    </source>
</reference>
<proteinExistence type="predicted"/>
<sequence>MSNLIRYDPLLVRALAAELGAALRGRAAAGQPVFARDLSCTLPLDRGQALRWDLHPRRGWVRLVDAASLAEDGARPPDPSELSARITRVSSPADERLLRIDLHEGARFRGARRALVIELHTNQWNALLVDAETRRIISVLRARSAGERALRAGAVYLPPPPTRRVLPGRPRAELLAEWTDALAGIPPADRARALVRRFAFASPMNASWILGLAASVDGEDVLEDAFERWWEMADGDASTPVLLRTSSGPQPYPLLLPGTESAPHTSLLAAMEQVSREQPADDAVEAAAAPGAELLERARRRLAGAEKRLSRLAADMGKTGEADRLRGWGDLILAHLDWLEPGTDSVVLPGFEGDEVTVPLEPALRPHENAERLYEQARRRDKAHARLPELVAEAERERDRWMGVIASLEAGEVPEGVEAALRRPEAAERASASADDERLPYRPYRTSGGIEVRVGRSSRDNDRLTFGHAAPGDVWLHARSVPGSHVVLRWREEGAPPARDLEEAAVLAAYYSKARSSGTVAVDWTRRRYVRKPRGAPPGRVSLVQAKTIFVAPDAALEERLRVVE</sequence>